<evidence type="ECO:0000256" key="1">
    <source>
        <dbReference type="SAM" id="MobiDB-lite"/>
    </source>
</evidence>
<sequence>MAKATAAKTKPAAKKPVKQQLKSPKKARNTSASVNKGQISGFLTGIKYKANNPKDPQTSSAQQLLEAYHSQDSDGKHKLIARYMDEGGIKNLAWVASYLESSEQQEQELCENKKGFMTRDEILGLNGFVVNGNLPEKRAEPVLQALLKKCWEANGLADAAAKDPCELIQKDADVPELTMYYYVKTQQRDTNATVKSSKLEQHASLKQSGLKAVLDKATGSCDVKIEFPERIDGKNQGRVLKSGKEKMEKEIGQLKDALCLGKTLNKPEMEGLLKEGEKHQMQAQEFVEQKARKQLSVLASLEKNPDATAEQWLEHTEDMKATCAKAQVHCDGLKDAADAQARHVNDLVVSEARQRLLDWQSLRRDVRERVASSVEALTLDPEALVAWGLWCDGVPVRYDRSESLECFSLNPLINETFVQTFRLPLTCIYKSFCCKDGRTVDDLMAIFAHSFHCMREGIFPEVDFQGQPFKSSWRRKMAGRPLLAQGILAEVRGDWAMYKQVFKLPSWNAAGRCCFKCKCSLQEIRSCSSSAPWRDHPWSFLELQEHMLDKSGAVSPIMAAPGISLATFEVDWLHSCDLGVAADFLGNCCFLVSKHMPGSSEEQRVASLWRDIKQWYTENQTPNQFNTITKLMIRKEARKSPKLRGKAAEIRFLIPWSVDITERLFSGYPPSSEEGTCRLAAKQIQICYSQLSTENFDPKVLADRLGREPGEDVCAKRCPAKPLSVGLVLGEFSWNLVVAVVQKEEMEKLILELSKLWGERFEVTRARVELLEGGSMCLHCVCFHIKGFLSENDFRAYDLVWPERSADAAAASDDRLSLGLRAALMALRGILRRVQPRFVPFQPSTSRRAVLYAARPADRWTNGWGFVLIIDDDVFYSRGVVPAWFLRRFASRKAFIYVLEIVAQLLPLLAFGDRLPSFWTAYIDNAAGQWALLKGYGKDDAVNGVLSAFWASAARHCWFPEFVRVPSKANISDAVSRDDLRQATAEGWSWLDLPVDDILNILLRAADDLEFATDEAASALASLSSEWSFGAGGMRENAGEPQLFVAPFAALALQILRQAAMLMERVASGKGTWAYWLVEKTGSTVSSPSSPSSKEPAAVDSQSLRIGDIVTVKALHSQLLQVDPTSGVCHTGDPSAEMSSAIPEGGAASSAAGSAEPGIQEFVVERVGMGLVHLHDTTIRRGANICFKPYSRSDNETHKHMGYLKVNDDGSITANGKATQSEIGFVIEAGAVNNMLAPLGAAMSQGDVDLLVAPLWNKSDVKHYDALSSSWTHDEELSKFKGAVVVASAQGTYTVPKAAGEGNQEWVAVVNEGVDLRKAAAQAKKQGATGLIIRCEQALSLEKLAHSADDEEPPELPAVFVTKKVGEALNERGIVLKGCEFKKKYMTEVMRSLGRLGGGLQQTDKYKNAFQAIGTAILENEKEKAKAPKPVAQKVAIKQDVSQGKFKWKVNTNTQYIWSGSGGGATTMQVNYGLKAPPSAMKKKVVEGDDGNETAHVDASADIVPEADITYRRSIVGSAMVPAEDFKAHTLAQELSEVLLEDEGSAQAQAQEQLSDESDFMIEYNFTEVEVAVSRDNEQDLDSDEEVMDEGTVVSKVGVPRRYFWIVAMFLLFTTTALVWLLHSTLNSEIQLPEEFRRHADMEEDQVVHKLEHSPSC</sequence>
<evidence type="ECO:0000313" key="3">
    <source>
        <dbReference type="EMBL" id="CAE7512648.1"/>
    </source>
</evidence>
<proteinExistence type="predicted"/>
<evidence type="ECO:0000313" key="4">
    <source>
        <dbReference type="Proteomes" id="UP000604046"/>
    </source>
</evidence>
<keyword evidence="2" id="KW-0812">Transmembrane</keyword>
<feature type="compositionally biased region" description="Low complexity" evidence="1">
    <location>
        <begin position="1139"/>
        <end position="1153"/>
    </location>
</feature>
<feature type="transmembrane region" description="Helical" evidence="2">
    <location>
        <begin position="1603"/>
        <end position="1622"/>
    </location>
</feature>
<gene>
    <name evidence="3" type="ORF">SNAT2548_LOCUS28698</name>
</gene>
<dbReference type="OrthoDB" id="286301at2759"/>
<feature type="compositionally biased region" description="Low complexity" evidence="1">
    <location>
        <begin position="1"/>
        <end position="10"/>
    </location>
</feature>
<feature type="compositionally biased region" description="Polar residues" evidence="1">
    <location>
        <begin position="29"/>
        <end position="38"/>
    </location>
</feature>
<feature type="region of interest" description="Disordered" evidence="1">
    <location>
        <begin position="1"/>
        <end position="70"/>
    </location>
</feature>
<feature type="compositionally biased region" description="Basic residues" evidence="1">
    <location>
        <begin position="11"/>
        <end position="28"/>
    </location>
</feature>
<keyword evidence="2" id="KW-0472">Membrane</keyword>
<keyword evidence="4" id="KW-1185">Reference proteome</keyword>
<feature type="region of interest" description="Disordered" evidence="1">
    <location>
        <begin position="1132"/>
        <end position="1153"/>
    </location>
</feature>
<reference evidence="3" key="1">
    <citation type="submission" date="2021-02" db="EMBL/GenBank/DDBJ databases">
        <authorList>
            <person name="Dougan E. K."/>
            <person name="Rhodes N."/>
            <person name="Thang M."/>
            <person name="Chan C."/>
        </authorList>
    </citation>
    <scope>NUCLEOTIDE SEQUENCE</scope>
</reference>
<organism evidence="3 4">
    <name type="scientific">Symbiodinium natans</name>
    <dbReference type="NCBI Taxonomy" id="878477"/>
    <lineage>
        <taxon>Eukaryota</taxon>
        <taxon>Sar</taxon>
        <taxon>Alveolata</taxon>
        <taxon>Dinophyceae</taxon>
        <taxon>Suessiales</taxon>
        <taxon>Symbiodiniaceae</taxon>
        <taxon>Symbiodinium</taxon>
    </lineage>
</organism>
<evidence type="ECO:0000256" key="2">
    <source>
        <dbReference type="SAM" id="Phobius"/>
    </source>
</evidence>
<feature type="compositionally biased region" description="Polar residues" evidence="1">
    <location>
        <begin position="54"/>
        <end position="63"/>
    </location>
</feature>
<accession>A0A812T0K1</accession>
<name>A0A812T0K1_9DINO</name>
<dbReference type="Proteomes" id="UP000604046">
    <property type="component" value="Unassembled WGS sequence"/>
</dbReference>
<comment type="caution">
    <text evidence="3">The sequence shown here is derived from an EMBL/GenBank/DDBJ whole genome shotgun (WGS) entry which is preliminary data.</text>
</comment>
<keyword evidence="2" id="KW-1133">Transmembrane helix</keyword>
<protein>
    <submittedName>
        <fullName evidence="3">Uncharacterized protein</fullName>
    </submittedName>
</protein>
<dbReference type="EMBL" id="CAJNDS010002526">
    <property type="protein sequence ID" value="CAE7512648.1"/>
    <property type="molecule type" value="Genomic_DNA"/>
</dbReference>